<reference evidence="2 3" key="1">
    <citation type="submission" date="2016-01" db="EMBL/GenBank/DDBJ databases">
        <authorList>
            <person name="Oliw E.H."/>
        </authorList>
    </citation>
    <scope>NUCLEOTIDE SEQUENCE [LARGE SCALE GENOMIC DNA]</scope>
    <source>
        <strain evidence="2 3">Zutra 3-1</strain>
    </source>
</reference>
<feature type="signal peptide" evidence="1">
    <location>
        <begin position="1"/>
        <end position="23"/>
    </location>
</feature>
<dbReference type="EMBL" id="FBWG01000030">
    <property type="protein sequence ID" value="CUX45968.1"/>
    <property type="molecule type" value="Genomic_DNA"/>
</dbReference>
<dbReference type="RefSeq" id="WP_080819869.1">
    <property type="nucleotide sequence ID" value="NZ_LT009749.1"/>
</dbReference>
<gene>
    <name evidence="2" type="ORF">AGR7C_Lc120057</name>
</gene>
<organism evidence="2 3">
    <name type="scientific">Agrobacterium deltaense Zutra 3/1</name>
    <dbReference type="NCBI Taxonomy" id="1183427"/>
    <lineage>
        <taxon>Bacteria</taxon>
        <taxon>Pseudomonadati</taxon>
        <taxon>Pseudomonadota</taxon>
        <taxon>Alphaproteobacteria</taxon>
        <taxon>Hyphomicrobiales</taxon>
        <taxon>Rhizobiaceae</taxon>
        <taxon>Rhizobium/Agrobacterium group</taxon>
        <taxon>Agrobacterium</taxon>
    </lineage>
</organism>
<keyword evidence="1" id="KW-0732">Signal</keyword>
<name>A0A1S7R302_9HYPH</name>
<sequence>MTKMTLVAVTVASLSLFGQTASAAWLFQDYESAFDEGNSVHAALTLGRYGGFGVRCHGEKLNIVYMLSKTDFDADTVEKSNSLGVFKLKVRVDKSTVEEMDATASLSEDDTFVLVSAATKQQIEQIRDAKKQVAVAMSLIGQNYYEDKISVSGSTATVQKVLDACSSNDTTGGL</sequence>
<dbReference type="AlphaFoldDB" id="A0A1S7R302"/>
<accession>A0A1S7R302</accession>
<dbReference type="Proteomes" id="UP000191987">
    <property type="component" value="Unassembled WGS sequence"/>
</dbReference>
<proteinExistence type="predicted"/>
<protein>
    <submittedName>
        <fullName evidence="2">Uncharacterized protein</fullName>
    </submittedName>
</protein>
<evidence type="ECO:0000313" key="3">
    <source>
        <dbReference type="Proteomes" id="UP000191987"/>
    </source>
</evidence>
<evidence type="ECO:0000256" key="1">
    <source>
        <dbReference type="SAM" id="SignalP"/>
    </source>
</evidence>
<evidence type="ECO:0000313" key="2">
    <source>
        <dbReference type="EMBL" id="CUX45968.1"/>
    </source>
</evidence>
<feature type="chain" id="PRO_5010560048" evidence="1">
    <location>
        <begin position="24"/>
        <end position="174"/>
    </location>
</feature>